<evidence type="ECO:0000256" key="5">
    <source>
        <dbReference type="ARBA" id="ARBA00022801"/>
    </source>
</evidence>
<proteinExistence type="inferred from homology"/>
<dbReference type="InterPro" id="IPR026891">
    <property type="entry name" value="Fn3-like"/>
</dbReference>
<dbReference type="SUPFAM" id="SSF51445">
    <property type="entry name" value="(Trans)glycosidases"/>
    <property type="match status" value="1"/>
</dbReference>
<dbReference type="Pfam" id="PF14310">
    <property type="entry name" value="Fn3-like"/>
    <property type="match status" value="1"/>
</dbReference>
<dbReference type="Pfam" id="PF01915">
    <property type="entry name" value="Glyco_hydro_3_C"/>
    <property type="match status" value="1"/>
</dbReference>
<dbReference type="Proteomes" id="UP001216139">
    <property type="component" value="Chromosome"/>
</dbReference>
<dbReference type="Pfam" id="PF00933">
    <property type="entry name" value="Glyco_hydro_3"/>
    <property type="match status" value="1"/>
</dbReference>
<dbReference type="GO" id="GO:0016787">
    <property type="term" value="F:hydrolase activity"/>
    <property type="evidence" value="ECO:0007669"/>
    <property type="project" value="UniProtKB-KW"/>
</dbReference>
<dbReference type="PANTHER" id="PTHR30620:SF16">
    <property type="entry name" value="LYSOSOMAL BETA GLUCOSIDASE"/>
    <property type="match status" value="1"/>
</dbReference>
<evidence type="ECO:0000256" key="3">
    <source>
        <dbReference type="ARBA" id="ARBA00012744"/>
    </source>
</evidence>
<evidence type="ECO:0000256" key="2">
    <source>
        <dbReference type="ARBA" id="ARBA00005336"/>
    </source>
</evidence>
<keyword evidence="10" id="KW-1185">Reference proteome</keyword>
<evidence type="ECO:0000313" key="10">
    <source>
        <dbReference type="Proteomes" id="UP001216139"/>
    </source>
</evidence>
<evidence type="ECO:0000256" key="6">
    <source>
        <dbReference type="ARBA" id="ARBA00023295"/>
    </source>
</evidence>
<dbReference type="InterPro" id="IPR001764">
    <property type="entry name" value="Glyco_hydro_3_N"/>
</dbReference>
<name>A0ABY7THC2_9SPHI</name>
<dbReference type="Gene3D" id="2.60.40.10">
    <property type="entry name" value="Immunoglobulins"/>
    <property type="match status" value="1"/>
</dbReference>
<keyword evidence="4" id="KW-0732">Signal</keyword>
<comment type="similarity">
    <text evidence="2 7">Belongs to the glycosyl hydrolase 3 family.</text>
</comment>
<dbReference type="InterPro" id="IPR051915">
    <property type="entry name" value="Cellulose_Degrad_GH3"/>
</dbReference>
<evidence type="ECO:0000256" key="7">
    <source>
        <dbReference type="RuleBase" id="RU361161"/>
    </source>
</evidence>
<evidence type="ECO:0000259" key="8">
    <source>
        <dbReference type="SMART" id="SM01217"/>
    </source>
</evidence>
<dbReference type="PROSITE" id="PS00775">
    <property type="entry name" value="GLYCOSYL_HYDROL_F3"/>
    <property type="match status" value="1"/>
</dbReference>
<dbReference type="SUPFAM" id="SSF52279">
    <property type="entry name" value="Beta-D-glucan exohydrolase, C-terminal domain"/>
    <property type="match status" value="1"/>
</dbReference>
<organism evidence="9 10">
    <name type="scientific">Mucilaginibacter jinjuensis</name>
    <dbReference type="NCBI Taxonomy" id="1176721"/>
    <lineage>
        <taxon>Bacteria</taxon>
        <taxon>Pseudomonadati</taxon>
        <taxon>Bacteroidota</taxon>
        <taxon>Sphingobacteriia</taxon>
        <taxon>Sphingobacteriales</taxon>
        <taxon>Sphingobacteriaceae</taxon>
        <taxon>Mucilaginibacter</taxon>
    </lineage>
</organism>
<evidence type="ECO:0000256" key="4">
    <source>
        <dbReference type="ARBA" id="ARBA00022729"/>
    </source>
</evidence>
<protein>
    <recommendedName>
        <fullName evidence="3">beta-glucosidase</fullName>
        <ecNumber evidence="3">3.2.1.21</ecNumber>
    </recommendedName>
</protein>
<dbReference type="Gene3D" id="3.40.50.1700">
    <property type="entry name" value="Glycoside hydrolase family 3 C-terminal domain"/>
    <property type="match status" value="1"/>
</dbReference>
<evidence type="ECO:0000313" key="9">
    <source>
        <dbReference type="EMBL" id="WCT14557.1"/>
    </source>
</evidence>
<reference evidence="9 10" key="1">
    <citation type="submission" date="2023-02" db="EMBL/GenBank/DDBJ databases">
        <title>Genome sequence of Mucilaginibacter jinjuensis strain KACC 16571.</title>
        <authorList>
            <person name="Kim S."/>
            <person name="Heo J."/>
            <person name="Kwon S.-W."/>
        </authorList>
    </citation>
    <scope>NUCLEOTIDE SEQUENCE [LARGE SCALE GENOMIC DNA]</scope>
    <source>
        <strain evidence="9 10">KACC 16571</strain>
    </source>
</reference>
<keyword evidence="5 7" id="KW-0378">Hydrolase</keyword>
<comment type="catalytic activity">
    <reaction evidence="1">
        <text>Hydrolysis of terminal, non-reducing beta-D-glucosyl residues with release of beta-D-glucose.</text>
        <dbReference type="EC" id="3.2.1.21"/>
    </reaction>
</comment>
<sequence>MPEFFTRKVWNAAAITTLALGLCAFSNRPPKQPVHKTIEQRIDSLMAKMTLDDKIGQTAQRGASSRVKGPLPEALKNAVREGRAGSVINVVDIDKVNELQRIAVEESPRHIPLIFARDVIHGFKTIFPIPLGQAATWDADIVEQGSRIAAVEASSVGVRWTFAPMLDIARDARWGRIAESPGEDPYLSSILAKAYVKGFQGDDLSKPNSIAACAKHFVGYGAAEGGRDYNTATIGQQMLYDVYLKPFKAAKDAGIATFMASFNDLNGVPATGNQPLLKGILRNEWKYDGMLVSDWNGVVEMTTHGYARDSSDAAAKAANAGVDMEMASNTYEKNMKALVASGKVSITQLNTLVRDVLRLKFRLGLFDDPYTEQPDGKVILTDASLAAAKKAAIESAVLLKNDNVTLPFAKTVKKIAVIGPLADAPHDQLGTWTFDGDSKDTQTPLIALQNMYGKDNISYAPGLKFSRDRSTDGFSRAVKVTHDADVIVFFGGEESILSGEAHSRADIGLPGAQDSLISALQQEGKPIVLVIMAGRPITLGNVLNKVDAVLMAWHPGTMGGPAIADMLAGIAAPEGRLPVTWPKTGAQEPLYYNHTNTGRPANKQNYVAIDSIPVGAWQSSLGNTSHYLDAGYLPQYPFGYGLSYTMFDYYHLVQDKTVLNMGDNITISAEIANVGEHAGTDVVQLYVQQMVGDVVRPVKELRGFKKISLNPGQKQHVVFTLNTADLAYHNQAMKLVTDPGKYKIWIGKNAAEGLPGSFEINEPVVKAPVKGRRTKR</sequence>
<accession>A0ABY7THC2</accession>
<dbReference type="InterPro" id="IPR019800">
    <property type="entry name" value="Glyco_hydro_3_AS"/>
</dbReference>
<keyword evidence="6 7" id="KW-0326">Glycosidase</keyword>
<evidence type="ECO:0000256" key="1">
    <source>
        <dbReference type="ARBA" id="ARBA00000448"/>
    </source>
</evidence>
<dbReference type="InterPro" id="IPR017853">
    <property type="entry name" value="GH"/>
</dbReference>
<dbReference type="InterPro" id="IPR013783">
    <property type="entry name" value="Ig-like_fold"/>
</dbReference>
<dbReference type="PRINTS" id="PR00133">
    <property type="entry name" value="GLHYDRLASE3"/>
</dbReference>
<gene>
    <name evidence="9" type="ORF">PQO05_11490</name>
</gene>
<dbReference type="InterPro" id="IPR002772">
    <property type="entry name" value="Glyco_hydro_3_C"/>
</dbReference>
<dbReference type="InterPro" id="IPR036962">
    <property type="entry name" value="Glyco_hydro_3_N_sf"/>
</dbReference>
<dbReference type="InterPro" id="IPR036881">
    <property type="entry name" value="Glyco_hydro_3_C_sf"/>
</dbReference>
<dbReference type="SMART" id="SM01217">
    <property type="entry name" value="Fn3_like"/>
    <property type="match status" value="1"/>
</dbReference>
<dbReference type="PANTHER" id="PTHR30620">
    <property type="entry name" value="PERIPLASMIC BETA-GLUCOSIDASE-RELATED"/>
    <property type="match status" value="1"/>
</dbReference>
<feature type="domain" description="Fibronectin type III-like" evidence="8">
    <location>
        <begin position="681"/>
        <end position="750"/>
    </location>
</feature>
<dbReference type="EMBL" id="CP117167">
    <property type="protein sequence ID" value="WCT14557.1"/>
    <property type="molecule type" value="Genomic_DNA"/>
</dbReference>
<dbReference type="Gene3D" id="3.20.20.300">
    <property type="entry name" value="Glycoside hydrolase, family 3, N-terminal domain"/>
    <property type="match status" value="1"/>
</dbReference>
<dbReference type="RefSeq" id="WP_273633054.1">
    <property type="nucleotide sequence ID" value="NZ_CP117167.1"/>
</dbReference>
<dbReference type="EC" id="3.2.1.21" evidence="3"/>